<feature type="compositionally biased region" description="Basic and acidic residues" evidence="1">
    <location>
        <begin position="1"/>
        <end position="11"/>
    </location>
</feature>
<organism evidence="2 3">
    <name type="scientific">Streptomyces kronopolitis</name>
    <dbReference type="NCBI Taxonomy" id="1612435"/>
    <lineage>
        <taxon>Bacteria</taxon>
        <taxon>Bacillati</taxon>
        <taxon>Actinomycetota</taxon>
        <taxon>Actinomycetes</taxon>
        <taxon>Kitasatosporales</taxon>
        <taxon>Streptomycetaceae</taxon>
        <taxon>Streptomyces</taxon>
    </lineage>
</organism>
<proteinExistence type="predicted"/>
<comment type="caution">
    <text evidence="2">The sequence shown here is derived from an EMBL/GenBank/DDBJ whole genome shotgun (WGS) entry which is preliminary data.</text>
</comment>
<dbReference type="GeneID" id="301551748"/>
<dbReference type="EMBL" id="BMND01000042">
    <property type="protein sequence ID" value="GGN61584.1"/>
    <property type="molecule type" value="Genomic_DNA"/>
</dbReference>
<reference evidence="3" key="1">
    <citation type="journal article" date="2019" name="Int. J. Syst. Evol. Microbiol.">
        <title>The Global Catalogue of Microorganisms (GCM) 10K type strain sequencing project: providing services to taxonomists for standard genome sequencing and annotation.</title>
        <authorList>
            <consortium name="The Broad Institute Genomics Platform"/>
            <consortium name="The Broad Institute Genome Sequencing Center for Infectious Disease"/>
            <person name="Wu L."/>
            <person name="Ma J."/>
        </authorList>
    </citation>
    <scope>NUCLEOTIDE SEQUENCE [LARGE SCALE GENOMIC DNA]</scope>
    <source>
        <strain evidence="3">CGMCC 4.7323</strain>
    </source>
</reference>
<evidence type="ECO:0000313" key="3">
    <source>
        <dbReference type="Proteomes" id="UP000600080"/>
    </source>
</evidence>
<accession>A0ABQ2K0Q6</accession>
<evidence type="ECO:0000313" key="2">
    <source>
        <dbReference type="EMBL" id="GGN61584.1"/>
    </source>
</evidence>
<dbReference type="Proteomes" id="UP000600080">
    <property type="component" value="Unassembled WGS sequence"/>
</dbReference>
<gene>
    <name evidence="2" type="ORF">GCM10012285_60720</name>
</gene>
<keyword evidence="3" id="KW-1185">Reference proteome</keyword>
<dbReference type="RefSeq" id="WP_189103503.1">
    <property type="nucleotide sequence ID" value="NZ_BMND01000042.1"/>
</dbReference>
<feature type="region of interest" description="Disordered" evidence="1">
    <location>
        <begin position="1"/>
        <end position="50"/>
    </location>
</feature>
<evidence type="ECO:0000256" key="1">
    <source>
        <dbReference type="SAM" id="MobiDB-lite"/>
    </source>
</evidence>
<protein>
    <submittedName>
        <fullName evidence="2">Uncharacterized protein</fullName>
    </submittedName>
</protein>
<feature type="compositionally biased region" description="Low complexity" evidence="1">
    <location>
        <begin position="12"/>
        <end position="33"/>
    </location>
</feature>
<sequence>MARARDARRADGAACRAEATAPPVRRAPGGAPPSRRPEMSQTVPRKELVP</sequence>
<name>A0ABQ2K0Q6_9ACTN</name>